<dbReference type="GO" id="GO:0016757">
    <property type="term" value="F:glycosyltransferase activity"/>
    <property type="evidence" value="ECO:0007669"/>
    <property type="project" value="InterPro"/>
</dbReference>
<protein>
    <submittedName>
        <fullName evidence="3">Glycosyl transferase</fullName>
    </submittedName>
</protein>
<evidence type="ECO:0000313" key="3">
    <source>
        <dbReference type="EMBL" id="RAL18154.1"/>
    </source>
</evidence>
<proteinExistence type="predicted"/>
<evidence type="ECO:0000313" key="4">
    <source>
        <dbReference type="Proteomes" id="UP000248689"/>
    </source>
</evidence>
<feature type="domain" description="Glycosyltransferase subfamily 4-like N-terminal" evidence="2">
    <location>
        <begin position="525"/>
        <end position="707"/>
    </location>
</feature>
<dbReference type="SUPFAM" id="SSF53756">
    <property type="entry name" value="UDP-Glycosyltransferase/glycogen phosphorylase"/>
    <property type="match status" value="2"/>
</dbReference>
<dbReference type="GO" id="GO:1901135">
    <property type="term" value="P:carbohydrate derivative metabolic process"/>
    <property type="evidence" value="ECO:0007669"/>
    <property type="project" value="UniProtKB-ARBA"/>
</dbReference>
<dbReference type="Proteomes" id="UP000248689">
    <property type="component" value="Unassembled WGS sequence"/>
</dbReference>
<feature type="domain" description="Glycosyl transferase family 1" evidence="1">
    <location>
        <begin position="734"/>
        <end position="874"/>
    </location>
</feature>
<sequence>MQGKEDLNNLEYYKEKGLKSVQSSNEDVAYHEKYIIELENDIRLLKNRIGELEKVIYLMENSRSWKITSIARKLGINLRLIKRILVALPITIERKGGVFNLSKLCISKLRNGGVRDLYNSVNKLIMQSEIETPSCQKTENMEFLSNVTKKASNIFEKRILIIAEMGIPQCTKYRVIQKKELFEQLGIKCEIVSWKDANKAKSLISLSSYVIFYRVYYENDVITLINECKRLNIPTFWEIDDLMFNRTILEENRTVQSLPIHVRDNLYKDAELFKKAMLACNYAITSTSKLASEMKAVGMKDVFIIENAIDEETLNIANEILINRCVVDDKIRIVYGSGTTAHNIDFQEVAPSLAKILREYDNVVFRLIGMLELPSYFSELKDKIERIEFCSYPEYLRLLSECDISIAPLENSITNHAKSNIKYLEASILKIPSICSPLQSFTDVVIHNKNGLLANSDKEWYECFIKLINSRDLRKCLAEQAYTDVNKGYSYQYIAKKLLHLLPECNNHLKKRLLSFNIFYYPRSFGGATIVAEEINNLMKENDFEVYVVTSLPVSMSLSPYSIVRYEHNGVTVFGIAIPDTDMGVYTNARVAEIVEKIIELVSPDIAHFHAIQGLGVDIVELCHKKRIKTAVTLHDAWWICSQQFMIKPDGKFCHQYTLNKSECIKCAGNGSKYAIRYNRLYSILENVDYLLAPSSYSQELYYSYIGRKPILNKNGINYPQCLEYKSISRTIRFGYVGGNGFMKGFPLISKAFREYKFSNAKLVVVDNALNLGLRTYIDKDFNGIENYEIVPAYTQDTLDDFFDSIDILLFPTQCKESFGLTIREAIVRNVWVISTDCGGPIDDIIEDVNGNIIPLDSDYKQLANTIQRVIERYQEKYCEREISLEKSHIFSFRNQVDQLIEIFRE</sequence>
<organism evidence="3 4">
    <name type="scientific">Glaesserella australis</name>
    <dbReference type="NCBI Taxonomy" id="2094024"/>
    <lineage>
        <taxon>Bacteria</taxon>
        <taxon>Pseudomonadati</taxon>
        <taxon>Pseudomonadota</taxon>
        <taxon>Gammaproteobacteria</taxon>
        <taxon>Pasteurellales</taxon>
        <taxon>Pasteurellaceae</taxon>
        <taxon>Glaesserella</taxon>
    </lineage>
</organism>
<dbReference type="InterPro" id="IPR001296">
    <property type="entry name" value="Glyco_trans_1"/>
</dbReference>
<evidence type="ECO:0000259" key="2">
    <source>
        <dbReference type="Pfam" id="PF13439"/>
    </source>
</evidence>
<dbReference type="PANTHER" id="PTHR12526:SF630">
    <property type="entry name" value="GLYCOSYLTRANSFERASE"/>
    <property type="match status" value="1"/>
</dbReference>
<dbReference type="OrthoDB" id="5123492at2"/>
<dbReference type="Gene3D" id="3.40.50.2000">
    <property type="entry name" value="Glycogen Phosphorylase B"/>
    <property type="match status" value="4"/>
</dbReference>
<reference evidence="4" key="1">
    <citation type="submission" date="2018-02" db="EMBL/GenBank/DDBJ databases">
        <title>Glaesserella australis sp. nov., isolated from the lungs of pigs.</title>
        <authorList>
            <person name="Turni C."/>
            <person name="Christensen H."/>
        </authorList>
    </citation>
    <scope>NUCLEOTIDE SEQUENCE [LARGE SCALE GENOMIC DNA]</scope>
    <source>
        <strain evidence="4">HS4635</strain>
    </source>
</reference>
<dbReference type="Pfam" id="PF13692">
    <property type="entry name" value="Glyco_trans_1_4"/>
    <property type="match status" value="1"/>
</dbReference>
<dbReference type="EMBL" id="PTPX01000018">
    <property type="protein sequence ID" value="RAL18154.1"/>
    <property type="molecule type" value="Genomic_DNA"/>
</dbReference>
<evidence type="ECO:0000259" key="1">
    <source>
        <dbReference type="Pfam" id="PF00534"/>
    </source>
</evidence>
<comment type="caution">
    <text evidence="3">The sequence shown here is derived from an EMBL/GenBank/DDBJ whole genome shotgun (WGS) entry which is preliminary data.</text>
</comment>
<dbReference type="RefSeq" id="WP_111750665.1">
    <property type="nucleotide sequence ID" value="NZ_PTPX01000018.1"/>
</dbReference>
<dbReference type="AlphaFoldDB" id="A0A328C0Z4"/>
<dbReference type="CDD" id="cd03823">
    <property type="entry name" value="GT4_ExpE7-like"/>
    <property type="match status" value="1"/>
</dbReference>
<dbReference type="InterPro" id="IPR028098">
    <property type="entry name" value="Glyco_trans_4-like_N"/>
</dbReference>
<keyword evidence="3" id="KW-0808">Transferase</keyword>
<dbReference type="Pfam" id="PF00534">
    <property type="entry name" value="Glycos_transf_1"/>
    <property type="match status" value="1"/>
</dbReference>
<gene>
    <name evidence="3" type="ORF">C5N92_09760</name>
</gene>
<accession>A0A328C0Z4</accession>
<dbReference type="PANTHER" id="PTHR12526">
    <property type="entry name" value="GLYCOSYLTRANSFERASE"/>
    <property type="match status" value="1"/>
</dbReference>
<name>A0A328C0Z4_9PAST</name>
<keyword evidence="4" id="KW-1185">Reference proteome</keyword>
<dbReference type="Pfam" id="PF13439">
    <property type="entry name" value="Glyco_transf_4"/>
    <property type="match status" value="1"/>
</dbReference>